<dbReference type="AlphaFoldDB" id="A0A427AB55"/>
<evidence type="ECO:0000313" key="3">
    <source>
        <dbReference type="Proteomes" id="UP000287651"/>
    </source>
</evidence>
<comment type="caution">
    <text evidence="2">The sequence shown here is derived from an EMBL/GenBank/DDBJ whole genome shotgun (WGS) entry which is preliminary data.</text>
</comment>
<proteinExistence type="predicted"/>
<accession>A0A427AB55</accession>
<dbReference type="Proteomes" id="UP000287651">
    <property type="component" value="Unassembled WGS sequence"/>
</dbReference>
<reference evidence="2 3" key="1">
    <citation type="journal article" date="2014" name="Agronomy (Basel)">
        <title>A Draft Genome Sequence for Ensete ventricosum, the Drought-Tolerant Tree Against Hunger.</title>
        <authorList>
            <person name="Harrison J."/>
            <person name="Moore K.A."/>
            <person name="Paszkiewicz K."/>
            <person name="Jones T."/>
            <person name="Grant M."/>
            <person name="Ambacheew D."/>
            <person name="Muzemil S."/>
            <person name="Studholme D.J."/>
        </authorList>
    </citation>
    <scope>NUCLEOTIDE SEQUENCE [LARGE SCALE GENOMIC DNA]</scope>
</reference>
<organism evidence="2 3">
    <name type="scientific">Ensete ventricosum</name>
    <name type="common">Abyssinian banana</name>
    <name type="synonym">Musa ensete</name>
    <dbReference type="NCBI Taxonomy" id="4639"/>
    <lineage>
        <taxon>Eukaryota</taxon>
        <taxon>Viridiplantae</taxon>
        <taxon>Streptophyta</taxon>
        <taxon>Embryophyta</taxon>
        <taxon>Tracheophyta</taxon>
        <taxon>Spermatophyta</taxon>
        <taxon>Magnoliopsida</taxon>
        <taxon>Liliopsida</taxon>
        <taxon>Zingiberales</taxon>
        <taxon>Musaceae</taxon>
        <taxon>Ensete</taxon>
    </lineage>
</organism>
<sequence>MGRRHRTRFCRVMATRVGPALLPAMPRPCEAGPRAAEPLTSTHEKERERGRKKEKTKSGGFAAGCLRPPSLRHRACLRNDVALLQVSRRSDGGDEKRIYYCKRSPSFVLLRSSLFQATFSSYRKKTMGGHRRMLGHGSISARRSSCAEACKLIGKCSWSNSDRIDRSI</sequence>
<dbReference type="EMBL" id="AMZH03003097">
    <property type="protein sequence ID" value="RRT73431.1"/>
    <property type="molecule type" value="Genomic_DNA"/>
</dbReference>
<protein>
    <submittedName>
        <fullName evidence="2">Uncharacterized protein</fullName>
    </submittedName>
</protein>
<feature type="compositionally biased region" description="Basic and acidic residues" evidence="1">
    <location>
        <begin position="42"/>
        <end position="51"/>
    </location>
</feature>
<evidence type="ECO:0000313" key="2">
    <source>
        <dbReference type="EMBL" id="RRT73431.1"/>
    </source>
</evidence>
<name>A0A427AB55_ENSVE</name>
<gene>
    <name evidence="2" type="ORF">B296_00012843</name>
</gene>
<evidence type="ECO:0000256" key="1">
    <source>
        <dbReference type="SAM" id="MobiDB-lite"/>
    </source>
</evidence>
<feature type="region of interest" description="Disordered" evidence="1">
    <location>
        <begin position="24"/>
        <end position="63"/>
    </location>
</feature>